<organism evidence="2 3">
    <name type="scientific">Takifugu flavidus</name>
    <name type="common">sansaifugu</name>
    <dbReference type="NCBI Taxonomy" id="433684"/>
    <lineage>
        <taxon>Eukaryota</taxon>
        <taxon>Metazoa</taxon>
        <taxon>Chordata</taxon>
        <taxon>Craniata</taxon>
        <taxon>Vertebrata</taxon>
        <taxon>Euteleostomi</taxon>
        <taxon>Actinopterygii</taxon>
        <taxon>Neopterygii</taxon>
        <taxon>Teleostei</taxon>
        <taxon>Neoteleostei</taxon>
        <taxon>Acanthomorphata</taxon>
        <taxon>Eupercaria</taxon>
        <taxon>Tetraodontiformes</taxon>
        <taxon>Tetradontoidea</taxon>
        <taxon>Tetraodontidae</taxon>
        <taxon>Takifugu</taxon>
    </lineage>
</organism>
<reference evidence="2 3" key="1">
    <citation type="submission" date="2019-04" db="EMBL/GenBank/DDBJ databases">
        <title>Chromosome genome assembly for Takifugu flavidus.</title>
        <authorList>
            <person name="Xiao S."/>
        </authorList>
    </citation>
    <scope>NUCLEOTIDE SEQUENCE [LARGE SCALE GENOMIC DNA]</scope>
    <source>
        <strain evidence="2">HTHZ2018</strain>
        <tissue evidence="2">Muscle</tissue>
    </source>
</reference>
<proteinExistence type="predicted"/>
<dbReference type="Proteomes" id="UP000324091">
    <property type="component" value="Chromosome 3"/>
</dbReference>
<comment type="caution">
    <text evidence="2">The sequence shown here is derived from an EMBL/GenBank/DDBJ whole genome shotgun (WGS) entry which is preliminary data.</text>
</comment>
<dbReference type="InterPro" id="IPR058876">
    <property type="entry name" value="Ig-like_ZP"/>
</dbReference>
<evidence type="ECO:0000313" key="2">
    <source>
        <dbReference type="EMBL" id="TWW63072.1"/>
    </source>
</evidence>
<dbReference type="Gene3D" id="2.60.40.3210">
    <property type="entry name" value="Zona pellucida, ZP-N domain"/>
    <property type="match status" value="1"/>
</dbReference>
<keyword evidence="3" id="KW-1185">Reference proteome</keyword>
<dbReference type="InterPro" id="IPR001507">
    <property type="entry name" value="ZP_dom"/>
</dbReference>
<dbReference type="PROSITE" id="PS51034">
    <property type="entry name" value="ZP_2"/>
    <property type="match status" value="1"/>
</dbReference>
<accession>A0A5C6N6I2</accession>
<dbReference type="Pfam" id="PF26562">
    <property type="entry name" value="Ig-like"/>
    <property type="match status" value="1"/>
</dbReference>
<feature type="non-terminal residue" evidence="2">
    <location>
        <position position="422"/>
    </location>
</feature>
<name>A0A5C6N6I2_9TELE</name>
<dbReference type="Pfam" id="PF23344">
    <property type="entry name" value="ZP-N"/>
    <property type="match status" value="1"/>
</dbReference>
<evidence type="ECO:0000259" key="1">
    <source>
        <dbReference type="PROSITE" id="PS51034"/>
    </source>
</evidence>
<dbReference type="EMBL" id="RHFK02000016">
    <property type="protein sequence ID" value="TWW63072.1"/>
    <property type="molecule type" value="Genomic_DNA"/>
</dbReference>
<gene>
    <name evidence="2" type="ORF">D4764_03G0000800</name>
</gene>
<dbReference type="PANTHER" id="PTHR47130:SF6">
    <property type="entry name" value="EGG ENVELOPE GLYCOPROTEIN-LIKE PRECURSOR"/>
    <property type="match status" value="1"/>
</dbReference>
<feature type="domain" description="ZP" evidence="1">
    <location>
        <begin position="289"/>
        <end position="422"/>
    </location>
</feature>
<dbReference type="InterPro" id="IPR055356">
    <property type="entry name" value="ZP-N"/>
</dbReference>
<protein>
    <recommendedName>
        <fullName evidence="1">ZP domain-containing protein</fullName>
    </recommendedName>
</protein>
<dbReference type="AlphaFoldDB" id="A0A5C6N6I2"/>
<dbReference type="PANTHER" id="PTHR47130">
    <property type="entry name" value="SI:DKEY-19B23.11-RELATED"/>
    <property type="match status" value="1"/>
</dbReference>
<evidence type="ECO:0000313" key="3">
    <source>
        <dbReference type="Proteomes" id="UP000324091"/>
    </source>
</evidence>
<sequence>MPTDEGSHENGYLQWKMPEFLDSTNKVDKTQVAVGINGKLQQTHFSGLGDTSNSSTEQSGYVVQLQNSIFQIRIPYNAEGRQRKSLVSDGLKEFYIFNLYLEQILLDEDQVSVRVRIFRTLVTPLLPRPLLCVNETLFEERTFLVYLGDIPEDVALVAVSLNGREFSLQEIMIDFTVTAVAHTNNTHGYTLKVPFDHPVVIQQFSKHDNAMKYTVTIQFTLHVLPEKEPIYHQTAIVALMDASPPEVDAFCSDSGIRFTLEHRPFDHLWQITIGSDLLSSELATRHGYIVTNDSQRLQLDVPLFTTGYKYNNGVIPARTHLLDRNCRPKDSDRTTVLFSFPLNSCGTTVKVGKEAVTYQNEIFLPSESHKGGNSLEGSHDLQSVTIQCTYPLDGLHRFFWTYMFDSDTTGVGRIVYAKQPSH</sequence>